<dbReference type="Gene3D" id="2.60.40.420">
    <property type="entry name" value="Cupredoxins - blue copper proteins"/>
    <property type="match status" value="1"/>
</dbReference>
<comment type="subcellular location">
    <subcellularLocation>
        <location evidence="1">Cell membrane</location>
        <topology evidence="1">Multi-pass membrane protein</topology>
    </subcellularLocation>
</comment>
<proteinExistence type="inferred from homology"/>
<dbReference type="InterPro" id="IPR034227">
    <property type="entry name" value="CuRO_UO_II"/>
</dbReference>
<dbReference type="InterPro" id="IPR045187">
    <property type="entry name" value="CcO_II"/>
</dbReference>
<evidence type="ECO:0000256" key="8">
    <source>
        <dbReference type="ARBA" id="ARBA00022982"/>
    </source>
</evidence>
<keyword evidence="8" id="KW-0249">Electron transport</keyword>
<evidence type="ECO:0000313" key="15">
    <source>
        <dbReference type="EMBL" id="AQS47423.1"/>
    </source>
</evidence>
<protein>
    <recommendedName>
        <fullName evidence="17">Ubiquinol oxidase subunit 2</fullName>
    </recommendedName>
</protein>
<keyword evidence="10" id="KW-0560">Oxidoreductase</keyword>
<gene>
    <name evidence="15" type="ORF">BMG03_06130</name>
</gene>
<evidence type="ECO:0000256" key="7">
    <source>
        <dbReference type="ARBA" id="ARBA00022729"/>
    </source>
</evidence>
<keyword evidence="6 12" id="KW-0812">Transmembrane</keyword>
<evidence type="ECO:0000256" key="4">
    <source>
        <dbReference type="ARBA" id="ARBA00022475"/>
    </source>
</evidence>
<dbReference type="SUPFAM" id="SSF81464">
    <property type="entry name" value="Cytochrome c oxidase subunit II-like, transmembrane region"/>
    <property type="match status" value="1"/>
</dbReference>
<reference evidence="15 16" key="1">
    <citation type="submission" date="2017-01" db="EMBL/GenBank/DDBJ databases">
        <title>The complete genome sequence of a sulfur-oxidizing marine bacterium Thioclava sp. 25B10_4T.</title>
        <authorList>
            <person name="Liu Y."/>
            <person name="Lai Q."/>
            <person name="Shao Z."/>
        </authorList>
    </citation>
    <scope>NUCLEOTIDE SEQUENCE [LARGE SCALE GENOMIC DNA]</scope>
    <source>
        <strain evidence="15 16">25B10_4</strain>
    </source>
</reference>
<evidence type="ECO:0000256" key="5">
    <source>
        <dbReference type="ARBA" id="ARBA00022660"/>
    </source>
</evidence>
<feature type="domain" description="Cytochrome oxidase subunit II transmembrane region profile" evidence="14">
    <location>
        <begin position="8"/>
        <end position="105"/>
    </location>
</feature>
<evidence type="ECO:0000256" key="11">
    <source>
        <dbReference type="ARBA" id="ARBA00023136"/>
    </source>
</evidence>
<keyword evidence="11 12" id="KW-0472">Membrane</keyword>
<dbReference type="PROSITE" id="PS50857">
    <property type="entry name" value="COX2_CUA"/>
    <property type="match status" value="1"/>
</dbReference>
<dbReference type="PANTHER" id="PTHR22888">
    <property type="entry name" value="CYTOCHROME C OXIDASE, SUBUNIT II"/>
    <property type="match status" value="1"/>
</dbReference>
<dbReference type="Proteomes" id="UP000185622">
    <property type="component" value="Chromosome"/>
</dbReference>
<keyword evidence="3" id="KW-0813">Transport</keyword>
<keyword evidence="4" id="KW-1003">Cell membrane</keyword>
<evidence type="ECO:0000256" key="2">
    <source>
        <dbReference type="ARBA" id="ARBA00007866"/>
    </source>
</evidence>
<dbReference type="InterPro" id="IPR008972">
    <property type="entry name" value="Cupredoxin"/>
</dbReference>
<comment type="similarity">
    <text evidence="2">Belongs to the cytochrome c oxidase subunit 2 family.</text>
</comment>
<keyword evidence="5" id="KW-0679">Respiratory chain</keyword>
<dbReference type="InterPro" id="IPR002429">
    <property type="entry name" value="CcO_II-like_C"/>
</dbReference>
<keyword evidence="16" id="KW-1185">Reference proteome</keyword>
<dbReference type="PROSITE" id="PS50999">
    <property type="entry name" value="COX2_TM"/>
    <property type="match status" value="1"/>
</dbReference>
<dbReference type="SUPFAM" id="SSF49503">
    <property type="entry name" value="Cupredoxins"/>
    <property type="match status" value="1"/>
</dbReference>
<organism evidence="15 16">
    <name type="scientific">Thioclava nitratireducens</name>
    <dbReference type="NCBI Taxonomy" id="1915078"/>
    <lineage>
        <taxon>Bacteria</taxon>
        <taxon>Pseudomonadati</taxon>
        <taxon>Pseudomonadota</taxon>
        <taxon>Alphaproteobacteria</taxon>
        <taxon>Rhodobacterales</taxon>
        <taxon>Paracoccaceae</taxon>
        <taxon>Thioclava</taxon>
    </lineage>
</organism>
<dbReference type="CDD" id="cd04212">
    <property type="entry name" value="CuRO_UO_II"/>
    <property type="match status" value="1"/>
</dbReference>
<evidence type="ECO:0000256" key="12">
    <source>
        <dbReference type="SAM" id="Phobius"/>
    </source>
</evidence>
<evidence type="ECO:0000256" key="10">
    <source>
        <dbReference type="ARBA" id="ARBA00023002"/>
    </source>
</evidence>
<feature type="domain" description="Cytochrome oxidase subunit II copper A binding" evidence="13">
    <location>
        <begin position="112"/>
        <end position="224"/>
    </location>
</feature>
<dbReference type="PANTHER" id="PTHR22888:SF18">
    <property type="entry name" value="CYTOCHROME BO(3) UBIQUINOL OXIDASE SUBUNIT 2"/>
    <property type="match status" value="1"/>
</dbReference>
<dbReference type="Gene3D" id="1.10.287.90">
    <property type="match status" value="1"/>
</dbReference>
<dbReference type="InterPro" id="IPR036257">
    <property type="entry name" value="Cyt_c_oxidase_su2_TM_sf"/>
</dbReference>
<evidence type="ECO:0000256" key="3">
    <source>
        <dbReference type="ARBA" id="ARBA00022448"/>
    </source>
</evidence>
<keyword evidence="9 12" id="KW-1133">Transmembrane helix</keyword>
<evidence type="ECO:0000259" key="13">
    <source>
        <dbReference type="PROSITE" id="PS50857"/>
    </source>
</evidence>
<evidence type="ECO:0000256" key="6">
    <source>
        <dbReference type="ARBA" id="ARBA00022692"/>
    </source>
</evidence>
<evidence type="ECO:0000259" key="14">
    <source>
        <dbReference type="PROSITE" id="PS50999"/>
    </source>
</evidence>
<accession>A0ABN4XDR2</accession>
<name>A0ABN4XDR2_9RHOB</name>
<keyword evidence="7" id="KW-0732">Signal</keyword>
<evidence type="ECO:0008006" key="17">
    <source>
        <dbReference type="Google" id="ProtNLM"/>
    </source>
</evidence>
<evidence type="ECO:0000256" key="1">
    <source>
        <dbReference type="ARBA" id="ARBA00004651"/>
    </source>
</evidence>
<feature type="transmembrane region" description="Helical" evidence="12">
    <location>
        <begin position="33"/>
        <end position="53"/>
    </location>
</feature>
<dbReference type="InterPro" id="IPR011759">
    <property type="entry name" value="Cyt_c_oxidase_su2_TM_dom"/>
</dbReference>
<feature type="transmembrane region" description="Helical" evidence="12">
    <location>
        <begin position="74"/>
        <end position="95"/>
    </location>
</feature>
<evidence type="ECO:0000313" key="16">
    <source>
        <dbReference type="Proteomes" id="UP000185622"/>
    </source>
</evidence>
<evidence type="ECO:0000256" key="9">
    <source>
        <dbReference type="ARBA" id="ARBA00022989"/>
    </source>
</evidence>
<dbReference type="EMBL" id="CP019437">
    <property type="protein sequence ID" value="AQS47423.1"/>
    <property type="molecule type" value="Genomic_DNA"/>
</dbReference>
<sequence>MGWGWTGAGEARAESFLDPAGPIASAQVTHLKIILILMAIVVIPVFAATPWLIRRYRYGRSKGEYRPDWSFATVFEILAWGVPILVVLMLAVYLWQRTHTLDPYNPVAGKAGKPLVVDVVAYDWKWLFLYPEEGVASVGELAFPASRPLELHLTSDTVMQSFMIPRLGSQIYAMKGMQTKLHLAADGPGTFEGRNTQFNGEGFYTQNFKASAMNDEVFARWVKAAKARGLPLDDKARAALEEKSNKVELARALDQPTEQPILFSTAPSGMFDEIAGLKETQQ</sequence>